<comment type="pathway">
    <text evidence="1 6">Cell wall biogenesis; peptidoglycan biosynthesis.</text>
</comment>
<feature type="active site" description="Nucleophile" evidence="6">
    <location>
        <position position="128"/>
    </location>
</feature>
<evidence type="ECO:0000256" key="3">
    <source>
        <dbReference type="ARBA" id="ARBA00022960"/>
    </source>
</evidence>
<dbReference type="PANTHER" id="PTHR30582">
    <property type="entry name" value="L,D-TRANSPEPTIDASE"/>
    <property type="match status" value="1"/>
</dbReference>
<evidence type="ECO:0000313" key="9">
    <source>
        <dbReference type="Proteomes" id="UP001309448"/>
    </source>
</evidence>
<dbReference type="Gene3D" id="2.40.440.10">
    <property type="entry name" value="L,D-transpeptidase catalytic domain-like"/>
    <property type="match status" value="1"/>
</dbReference>
<dbReference type="EMBL" id="JARMDB010000008">
    <property type="protein sequence ID" value="MED1566144.1"/>
    <property type="molecule type" value="Genomic_DNA"/>
</dbReference>
<dbReference type="CDD" id="cd16913">
    <property type="entry name" value="YkuD_like"/>
    <property type="match status" value="1"/>
</dbReference>
<evidence type="ECO:0000256" key="5">
    <source>
        <dbReference type="ARBA" id="ARBA00023316"/>
    </source>
</evidence>
<reference evidence="8 9" key="1">
    <citation type="submission" date="2023-03" db="EMBL/GenBank/DDBJ databases">
        <title>Bacillus Genome Sequencing.</title>
        <authorList>
            <person name="Dunlap C."/>
        </authorList>
    </citation>
    <scope>NUCLEOTIDE SEQUENCE [LARGE SCALE GENOMIC DNA]</scope>
    <source>
        <strain evidence="8 9">B-615</strain>
    </source>
</reference>
<dbReference type="SUPFAM" id="SSF141523">
    <property type="entry name" value="L,D-transpeptidase catalytic domain-like"/>
    <property type="match status" value="1"/>
</dbReference>
<keyword evidence="2" id="KW-0808">Transferase</keyword>
<evidence type="ECO:0000256" key="4">
    <source>
        <dbReference type="ARBA" id="ARBA00022984"/>
    </source>
</evidence>
<dbReference type="Proteomes" id="UP001309448">
    <property type="component" value="Unassembled WGS sequence"/>
</dbReference>
<sequence length="196" mass="21618">MPYLLSLLLCLSLSPIWPLGDNPRAGDPFIIVNKATNKLAYIDDGKIQKIFPVATGKTNELTPEGTFDIVLKAKDPYYIAKDIPGGSPKNPLGSRWMGFNAKGTDGSKYGIHGTNQPSSIGKYISQGCIRMKKQDVEYLFDRIPIGTKVWIVKSKKSFQQLAKEKGAIAFREVNEKLAFSFIPLFASSKIPTSKFG</sequence>
<accession>A0ABU6MWC7</accession>
<evidence type="ECO:0000256" key="2">
    <source>
        <dbReference type="ARBA" id="ARBA00022679"/>
    </source>
</evidence>
<dbReference type="PANTHER" id="PTHR30582:SF4">
    <property type="entry name" value="L,D-TRANSPEPTIDASE YQJB-RELATED"/>
    <property type="match status" value="1"/>
</dbReference>
<gene>
    <name evidence="8" type="ORF">P4U88_09325</name>
</gene>
<dbReference type="RefSeq" id="WP_327902078.1">
    <property type="nucleotide sequence ID" value="NZ_JARLXY010000003.1"/>
</dbReference>
<keyword evidence="5 6" id="KW-0961">Cell wall biogenesis/degradation</keyword>
<evidence type="ECO:0000256" key="6">
    <source>
        <dbReference type="PROSITE-ProRule" id="PRU01373"/>
    </source>
</evidence>
<dbReference type="PROSITE" id="PS52029">
    <property type="entry name" value="LD_TPASE"/>
    <property type="match status" value="1"/>
</dbReference>
<dbReference type="InterPro" id="IPR005490">
    <property type="entry name" value="LD_TPept_cat_dom"/>
</dbReference>
<dbReference type="Pfam" id="PF03734">
    <property type="entry name" value="YkuD"/>
    <property type="match status" value="1"/>
</dbReference>
<evidence type="ECO:0000313" key="8">
    <source>
        <dbReference type="EMBL" id="MED1566144.1"/>
    </source>
</evidence>
<evidence type="ECO:0000259" key="7">
    <source>
        <dbReference type="PROSITE" id="PS52029"/>
    </source>
</evidence>
<keyword evidence="9" id="KW-1185">Reference proteome</keyword>
<name>A0ABU6MWC7_9BACI</name>
<dbReference type="InterPro" id="IPR050979">
    <property type="entry name" value="LD-transpeptidase"/>
</dbReference>
<organism evidence="8 9">
    <name type="scientific">Bacillus paramycoides</name>
    <dbReference type="NCBI Taxonomy" id="2026194"/>
    <lineage>
        <taxon>Bacteria</taxon>
        <taxon>Bacillati</taxon>
        <taxon>Bacillota</taxon>
        <taxon>Bacilli</taxon>
        <taxon>Bacillales</taxon>
        <taxon>Bacillaceae</taxon>
        <taxon>Bacillus</taxon>
        <taxon>Bacillus cereus group</taxon>
    </lineage>
</organism>
<evidence type="ECO:0000256" key="1">
    <source>
        <dbReference type="ARBA" id="ARBA00004752"/>
    </source>
</evidence>
<comment type="caution">
    <text evidence="8">The sequence shown here is derived from an EMBL/GenBank/DDBJ whole genome shotgun (WGS) entry which is preliminary data.</text>
</comment>
<protein>
    <submittedName>
        <fullName evidence="8">L,D-transpeptidase</fullName>
    </submittedName>
</protein>
<feature type="domain" description="L,D-TPase catalytic" evidence="7">
    <location>
        <begin position="28"/>
        <end position="152"/>
    </location>
</feature>
<dbReference type="InterPro" id="IPR038063">
    <property type="entry name" value="Transpep_catalytic_dom"/>
</dbReference>
<proteinExistence type="predicted"/>
<feature type="active site" description="Proton donor/acceptor" evidence="6">
    <location>
        <position position="112"/>
    </location>
</feature>
<keyword evidence="4 6" id="KW-0573">Peptidoglycan synthesis</keyword>
<keyword evidence="3 6" id="KW-0133">Cell shape</keyword>